<evidence type="ECO:0000256" key="6">
    <source>
        <dbReference type="ARBA" id="ARBA00022967"/>
    </source>
</evidence>
<dbReference type="InterPro" id="IPR017871">
    <property type="entry name" value="ABC_transporter-like_CS"/>
</dbReference>
<keyword evidence="10" id="KW-1185">Reference proteome</keyword>
<dbReference type="Proteomes" id="UP001595453">
    <property type="component" value="Unassembled WGS sequence"/>
</dbReference>
<sequence length="408" mass="44920">MSSGFLKAAKPQAFLASEPLQHNQHHQQDKVLNVRLTLSLPFSQQFNCTLRAGEVGVLLAPSGAGKTTLFNALVGLHHANGSIKVGVTQQEQQRLKVHQRQLAYVTQKPVLFGHVTVRALINLVAKQQRQAFDVSWAIEPLKLGESLSLRATQLSGGQQQRLSLLLAMIKGTPVLLLDEVLTGLDPANKQATIAVIKRYLALQGAVALIACHQLEDALALADVAFVQSHDGEQKQWIEMPIGAGIHQYQLQNLMRKSAQPLDEHSVCASQFVSLLSVKTVAHHTALGLTEYSLAGQTCFSALKSHLTPNEHTTLILRANRVGLAKTALVQSSFVNQWSVTIVDIRPVSWQGEQGMLIDTQILERDDMQTHDRLSVWITRLSFNQLQPKQGQHWYLISKADAVSSTYSS</sequence>
<gene>
    <name evidence="9" type="ORF">ACFOEE_09905</name>
</gene>
<dbReference type="Gene3D" id="2.40.50.100">
    <property type="match status" value="1"/>
</dbReference>
<keyword evidence="2" id="KW-1003">Cell membrane</keyword>
<evidence type="ECO:0000256" key="7">
    <source>
        <dbReference type="ARBA" id="ARBA00023136"/>
    </source>
</evidence>
<dbReference type="Pfam" id="PF00005">
    <property type="entry name" value="ABC_tran"/>
    <property type="match status" value="1"/>
</dbReference>
<dbReference type="InterPro" id="IPR008995">
    <property type="entry name" value="Mo/tungstate-bd_C_term_dom"/>
</dbReference>
<dbReference type="SUPFAM" id="SSF52540">
    <property type="entry name" value="P-loop containing nucleoside triphosphate hydrolases"/>
    <property type="match status" value="1"/>
</dbReference>
<reference evidence="10" key="1">
    <citation type="journal article" date="2019" name="Int. J. Syst. Evol. Microbiol.">
        <title>The Global Catalogue of Microorganisms (GCM) 10K type strain sequencing project: providing services to taxonomists for standard genome sequencing and annotation.</title>
        <authorList>
            <consortium name="The Broad Institute Genomics Platform"/>
            <consortium name="The Broad Institute Genome Sequencing Center for Infectious Disease"/>
            <person name="Wu L."/>
            <person name="Ma J."/>
        </authorList>
    </citation>
    <scope>NUCLEOTIDE SEQUENCE [LARGE SCALE GENOMIC DNA]</scope>
    <source>
        <strain evidence="10">KCTC 42730</strain>
    </source>
</reference>
<dbReference type="InterPro" id="IPR003593">
    <property type="entry name" value="AAA+_ATPase"/>
</dbReference>
<dbReference type="InterPro" id="IPR050093">
    <property type="entry name" value="ABC_SmlMolc_Importer"/>
</dbReference>
<protein>
    <submittedName>
        <fullName evidence="9">ATP-binding cassette domain-containing protein</fullName>
    </submittedName>
</protein>
<dbReference type="Gene3D" id="3.40.50.300">
    <property type="entry name" value="P-loop containing nucleotide triphosphate hydrolases"/>
    <property type="match status" value="1"/>
</dbReference>
<dbReference type="EMBL" id="JBHRSD010000015">
    <property type="protein sequence ID" value="MFC3032832.1"/>
    <property type="molecule type" value="Genomic_DNA"/>
</dbReference>
<comment type="caution">
    <text evidence="9">The sequence shown here is derived from an EMBL/GenBank/DDBJ whole genome shotgun (WGS) entry which is preliminary data.</text>
</comment>
<evidence type="ECO:0000256" key="5">
    <source>
        <dbReference type="ARBA" id="ARBA00022840"/>
    </source>
</evidence>
<evidence type="ECO:0000313" key="10">
    <source>
        <dbReference type="Proteomes" id="UP001595453"/>
    </source>
</evidence>
<keyword evidence="1" id="KW-0813">Transport</keyword>
<evidence type="ECO:0000313" key="9">
    <source>
        <dbReference type="EMBL" id="MFC3032832.1"/>
    </source>
</evidence>
<dbReference type="PROSITE" id="PS50893">
    <property type="entry name" value="ABC_TRANSPORTER_2"/>
    <property type="match status" value="1"/>
</dbReference>
<proteinExistence type="predicted"/>
<evidence type="ECO:0000256" key="2">
    <source>
        <dbReference type="ARBA" id="ARBA00022475"/>
    </source>
</evidence>
<dbReference type="RefSeq" id="WP_377123732.1">
    <property type="nucleotide sequence ID" value="NZ_JBHRSD010000015.1"/>
</dbReference>
<evidence type="ECO:0000259" key="8">
    <source>
        <dbReference type="PROSITE" id="PS50893"/>
    </source>
</evidence>
<dbReference type="GO" id="GO:0005524">
    <property type="term" value="F:ATP binding"/>
    <property type="evidence" value="ECO:0007669"/>
    <property type="project" value="UniProtKB-KW"/>
</dbReference>
<dbReference type="PROSITE" id="PS00211">
    <property type="entry name" value="ABC_TRANSPORTER_1"/>
    <property type="match status" value="1"/>
</dbReference>
<organism evidence="9 10">
    <name type="scientific">Pseudoalteromonas fenneropenaei</name>
    <dbReference type="NCBI Taxonomy" id="1737459"/>
    <lineage>
        <taxon>Bacteria</taxon>
        <taxon>Pseudomonadati</taxon>
        <taxon>Pseudomonadota</taxon>
        <taxon>Gammaproteobacteria</taxon>
        <taxon>Alteromonadales</taxon>
        <taxon>Pseudoalteromonadaceae</taxon>
        <taxon>Pseudoalteromonas</taxon>
    </lineage>
</organism>
<feature type="domain" description="ABC transporter" evidence="8">
    <location>
        <begin position="26"/>
        <end position="254"/>
    </location>
</feature>
<keyword evidence="7" id="KW-0472">Membrane</keyword>
<keyword evidence="5 9" id="KW-0067">ATP-binding</keyword>
<dbReference type="PANTHER" id="PTHR42781:SF1">
    <property type="entry name" value="THIAMINE IMPORT ATP-BINDING PROTEIN THIQ"/>
    <property type="match status" value="1"/>
</dbReference>
<dbReference type="SUPFAM" id="SSF50331">
    <property type="entry name" value="MOP-like"/>
    <property type="match status" value="1"/>
</dbReference>
<keyword evidence="3" id="KW-0997">Cell inner membrane</keyword>
<dbReference type="SMART" id="SM00382">
    <property type="entry name" value="AAA"/>
    <property type="match status" value="1"/>
</dbReference>
<keyword evidence="6" id="KW-1278">Translocase</keyword>
<accession>A0ABV7CJL4</accession>
<dbReference type="InterPro" id="IPR003439">
    <property type="entry name" value="ABC_transporter-like_ATP-bd"/>
</dbReference>
<evidence type="ECO:0000256" key="4">
    <source>
        <dbReference type="ARBA" id="ARBA00022741"/>
    </source>
</evidence>
<dbReference type="PANTHER" id="PTHR42781">
    <property type="entry name" value="SPERMIDINE/PUTRESCINE IMPORT ATP-BINDING PROTEIN POTA"/>
    <property type="match status" value="1"/>
</dbReference>
<keyword evidence="4" id="KW-0547">Nucleotide-binding</keyword>
<name>A0ABV7CJL4_9GAMM</name>
<dbReference type="InterPro" id="IPR027417">
    <property type="entry name" value="P-loop_NTPase"/>
</dbReference>
<evidence type="ECO:0000256" key="1">
    <source>
        <dbReference type="ARBA" id="ARBA00022448"/>
    </source>
</evidence>
<evidence type="ECO:0000256" key="3">
    <source>
        <dbReference type="ARBA" id="ARBA00022519"/>
    </source>
</evidence>